<feature type="coiled-coil region" evidence="1">
    <location>
        <begin position="563"/>
        <end position="604"/>
    </location>
</feature>
<evidence type="ECO:0000313" key="3">
    <source>
        <dbReference type="EMBL" id="KAI5426032.1"/>
    </source>
</evidence>
<feature type="region of interest" description="Disordered" evidence="2">
    <location>
        <begin position="604"/>
        <end position="626"/>
    </location>
</feature>
<feature type="coiled-coil region" evidence="1">
    <location>
        <begin position="1099"/>
        <end position="1140"/>
    </location>
</feature>
<evidence type="ECO:0000256" key="2">
    <source>
        <dbReference type="SAM" id="MobiDB-lite"/>
    </source>
</evidence>
<feature type="region of interest" description="Disordered" evidence="2">
    <location>
        <begin position="1"/>
        <end position="38"/>
    </location>
</feature>
<keyword evidence="4" id="KW-1185">Reference proteome</keyword>
<gene>
    <name evidence="3" type="ORF">KIW84_031740</name>
</gene>
<feature type="compositionally biased region" description="Acidic residues" evidence="2">
    <location>
        <begin position="605"/>
        <end position="626"/>
    </location>
</feature>
<dbReference type="EMBL" id="JAMSHJ010000003">
    <property type="protein sequence ID" value="KAI5426032.1"/>
    <property type="molecule type" value="Genomic_DNA"/>
</dbReference>
<protein>
    <submittedName>
        <fullName evidence="3">Uncharacterized protein</fullName>
    </submittedName>
</protein>
<feature type="compositionally biased region" description="Acidic residues" evidence="2">
    <location>
        <begin position="2188"/>
        <end position="2202"/>
    </location>
</feature>
<organism evidence="3 4">
    <name type="scientific">Pisum sativum</name>
    <name type="common">Garden pea</name>
    <name type="synonym">Lathyrus oleraceus</name>
    <dbReference type="NCBI Taxonomy" id="3888"/>
    <lineage>
        <taxon>Eukaryota</taxon>
        <taxon>Viridiplantae</taxon>
        <taxon>Streptophyta</taxon>
        <taxon>Embryophyta</taxon>
        <taxon>Tracheophyta</taxon>
        <taxon>Spermatophyta</taxon>
        <taxon>Magnoliopsida</taxon>
        <taxon>eudicotyledons</taxon>
        <taxon>Gunneridae</taxon>
        <taxon>Pentapetalae</taxon>
        <taxon>rosids</taxon>
        <taxon>fabids</taxon>
        <taxon>Fabales</taxon>
        <taxon>Fabaceae</taxon>
        <taxon>Papilionoideae</taxon>
        <taxon>50 kb inversion clade</taxon>
        <taxon>NPAAA clade</taxon>
        <taxon>Hologalegina</taxon>
        <taxon>IRL clade</taxon>
        <taxon>Fabeae</taxon>
        <taxon>Lathyrus</taxon>
    </lineage>
</organism>
<name>A0A9D4XSK0_PEA</name>
<dbReference type="Gramene" id="Psat03G0174000-T1">
    <property type="protein sequence ID" value="KAI5426032.1"/>
    <property type="gene ID" value="KIW84_031740"/>
</dbReference>
<feature type="region of interest" description="Disordered" evidence="2">
    <location>
        <begin position="2181"/>
        <end position="2202"/>
    </location>
</feature>
<evidence type="ECO:0000313" key="4">
    <source>
        <dbReference type="Proteomes" id="UP001058974"/>
    </source>
</evidence>
<feature type="region of interest" description="Disordered" evidence="2">
    <location>
        <begin position="372"/>
        <end position="393"/>
    </location>
</feature>
<reference evidence="3 4" key="1">
    <citation type="journal article" date="2022" name="Nat. Genet.">
        <title>Improved pea reference genome and pan-genome highlight genomic features and evolutionary characteristics.</title>
        <authorList>
            <person name="Yang T."/>
            <person name="Liu R."/>
            <person name="Luo Y."/>
            <person name="Hu S."/>
            <person name="Wang D."/>
            <person name="Wang C."/>
            <person name="Pandey M.K."/>
            <person name="Ge S."/>
            <person name="Xu Q."/>
            <person name="Li N."/>
            <person name="Li G."/>
            <person name="Huang Y."/>
            <person name="Saxena R.K."/>
            <person name="Ji Y."/>
            <person name="Li M."/>
            <person name="Yan X."/>
            <person name="He Y."/>
            <person name="Liu Y."/>
            <person name="Wang X."/>
            <person name="Xiang C."/>
            <person name="Varshney R.K."/>
            <person name="Ding H."/>
            <person name="Gao S."/>
            <person name="Zong X."/>
        </authorList>
    </citation>
    <scope>NUCLEOTIDE SEQUENCE [LARGE SCALE GENOMIC DNA]</scope>
    <source>
        <strain evidence="3 4">cv. Zhongwan 6</strain>
    </source>
</reference>
<evidence type="ECO:0000256" key="1">
    <source>
        <dbReference type="SAM" id="Coils"/>
    </source>
</evidence>
<feature type="compositionally biased region" description="Acidic residues" evidence="2">
    <location>
        <begin position="379"/>
        <end position="393"/>
    </location>
</feature>
<sequence>MDVIDSHMENLSSQEVDDDEVSSNNEEDDDYNCCQNDDDDDDDDCSGWYQHHDEVGDYNDNHDHALNLTLNEAPSKNLNQNQPEEVAHTENLLAADNDDPIQNFLAANNHHPILNFLAADNNNHNHACFCAFSRILVLETAYLYDLLFLELAKVDDDEVSSNNEEDDDYNCCPNDDDDDDSDCSGWYQHHDEAGEYNGWYQYYDEAGDYNSWYQHHEEDDEYNGLDQQYVPVQNLYLAADNHDHALNLTLNEAPSKNLNQNQPEEVAHTENLLAADNDDPMQNFLAANNHHPIQNFLAADNHNHNQACFCAFSRFIVLETAYLYDLLFLEFASFLLIEELEDKQRLIQKKITKLQQKLEDYKREMDVIDSHMENLSSQEVDDDEVSSNNEEDDDYNCCQNDDDDDDGDCSGWYQHHDEAGEYNGWYQYYDEAADYNSWYQHHEEDDEHNGCDQQYAPVQNLYLAADNHDHALNLTLNEAPSKNLNQNQPEEVAHTENLLAADNDDPIQNFLAANNHHPIQNFLAADNNNHNHACFCAFSRVLDLETTYLYDLLFLEFASFLLIEELEDKQRLIQKKITKLEQKLEDYKREMDVIDCHMENLSSQEVDDDEVSRNNEEDDDYNCCQNDDDDDDGDCSGWYQHHDEAGDYNGWYQYHDEADNHDHALNLTLNEAPSKNLNQNQPEEVAHTENLLAADNDDPIQNFLAANNHHPIQNFLAADNNNHNHACFCAFSRVLDLETTYLYDLLFLEFAKVDDDEVSRNNEEDDDYNCCQNDDDDDDGDCSGWYQHHDEAGDYNGWYQYHDEADNHDHALNLTLNEAPSKNLNLNQHEEVAHTENLIAADNDDPIQNFLAANNHHPIQNFLAAEITIIIIMHVFVHFLVFLALDNDDFNDLHANWLFLNLQIPHAVNHFFLIEVDDDEVSSNNEEDDDYNCCQNDDDDDDGDCSGWYQHHDEAGEYNGWYQYYDEAADYNSWYQHHEEDDEHNGCDQQYAPVQNLYLAADNHDHALNLTLNEAPSKNLNQNQPEEVAHTENLLAADNDDPIQNFLAANNHHPIQNFLAADNNNHNHACFCAFSRVLDLETTYLYDLLFLEFASFLLIEELEDKQRLIQKKITKLEQKLEDYKREMDVIDCHMENLSSQEVDDDEVSRNNEEDDDYNCCQNDDDDDDGDCSGWYQHHDEAGDYNSWYQYHDEADNHDHALNLTLNEAPSKNLNLNQHEEVAHTENLLAADNDDPIQNFLAANNHHPIQNFLAADNNNHNHACFCAFSRVLVLETAYLYDLLFLELASLSCLHFYSFLALDNDDFNDLYANCLFLNLQIPHAVNHFFLTEVDDDEVSSNNEEDDDYNCCPNDDDDDDADCSGWYQHHDEAGDYNGWYQYYDEAGDYNSWYQHQEEDDEHNGLDQQYAPVHNLYLAADNHDLALNLTLNEAPSKNLNQNHPEEVAHTENLLAADNDDPIQNFLAANNHHPILNFLAADNNNHNHACFCAFSRVLVLETAYLYDLLFLELASLSCLHFYSFLALDNDDFNDLYANCLFLNLQIPHAVNHFFLTEVDDDEVSSNNEEDDDYNCCPNDDDDDDADCSGWYQHHDEAGDYNGWYQYYDEAGDYNSWYQHQEEDDEHNGLDQQYAPVHNLYLAADNHDLALNLTLNEAPSKNLNQNRPEEVVHTENLLAADNGYPIQNFLAANNHHPIQNFLAADNNNHNHACFCAFSRVLVLKTTYLYDLLFLEFARLSCLHFYSFLALHNDDFNDLYAICLFLNLQIPHVVNHFFLIEVDDDEVSSNNEEDDNYNCCQNDDDDDDDDGRGWYQHHDEAGDYNGWYQYHDEADNHDHALNLTLNEAPSKNLNQNHPEEVAHTENLLAADNDDPIQNFLAANNHHPILNFLAADNNNHNHACFCAFSRVLVLETAYLYDLLFLELASLSCLHFYSFLALDNDDFNDLYANCLFLNLQIPHAVNHFFLTEVDDDEVSSNNEEDDDYNCCPNDDDDDDADCSGWYQHHDEAGDYNGWYQYYDEAGDYNSWYQHQEEDDEHNGLDQQYAPVHNLYLAADNHDLALNLTLNEAPSKNLNQNQPEEVVHTENLLAADNGYPIQNFLAANNHHPIQNFLAVDNNKHNHACFCAFSRVLVLKTAYLYDLLFLEFASLLIEELEDKQRLIQKKITKLEQKLEDYKREMDVIDSHMENLSSQEIDDDEVSSNNEEDDDYNCCQNDDDDDEGDCSGWYQHHDEAGDYNGWYQYHDEVDNHDHALNLTLNESPSKNLNQNQPEEVAHTENLLAADNDDPIQNFLAANNHHPIKNFLAADNHNHNHACFCAFSRFLVLETAYLYDLLFLEFAKVDDDEVSSNNEEDDDYNCCQNDDDDDEGDCSGWYQHHDEAGDYNGWYQYHDEVDNHDHALNLTLNEAPSKNLNQNQPEEVAHT</sequence>
<proteinExistence type="predicted"/>
<accession>A0A9D4XSK0</accession>
<comment type="caution">
    <text evidence="3">The sequence shown here is derived from an EMBL/GenBank/DDBJ whole genome shotgun (WGS) entry which is preliminary data.</text>
</comment>
<dbReference type="Proteomes" id="UP001058974">
    <property type="component" value="Chromosome 3"/>
</dbReference>
<keyword evidence="1" id="KW-0175">Coiled coil</keyword>
<feature type="compositionally biased region" description="Acidic residues" evidence="2">
    <location>
        <begin position="15"/>
        <end position="38"/>
    </location>
</feature>